<feature type="non-terminal residue" evidence="2">
    <location>
        <position position="360"/>
    </location>
</feature>
<keyword evidence="1" id="KW-0732">Signal</keyword>
<proteinExistence type="predicted"/>
<keyword evidence="3" id="KW-1185">Reference proteome</keyword>
<protein>
    <submittedName>
        <fullName evidence="2">Uncharacterized protein</fullName>
    </submittedName>
</protein>
<accession>A0A7J6UN62</accession>
<reference evidence="2 3" key="1">
    <citation type="submission" date="2020-04" db="EMBL/GenBank/DDBJ databases">
        <title>Perkinsus olseni comparative genomics.</title>
        <authorList>
            <person name="Bogema D.R."/>
        </authorList>
    </citation>
    <scope>NUCLEOTIDE SEQUENCE [LARGE SCALE GENOMIC DNA]</scope>
    <source>
        <strain evidence="2 3">ATCC PRA-207</strain>
    </source>
</reference>
<name>A0A7J6UN62_PEROL</name>
<dbReference type="AlphaFoldDB" id="A0A7J6UN62"/>
<dbReference type="Proteomes" id="UP000553632">
    <property type="component" value="Unassembled WGS sequence"/>
</dbReference>
<feature type="chain" id="PRO_5029895883" evidence="1">
    <location>
        <begin position="26"/>
        <end position="360"/>
    </location>
</feature>
<comment type="caution">
    <text evidence="2">The sequence shown here is derived from an EMBL/GenBank/DDBJ whole genome shotgun (WGS) entry which is preliminary data.</text>
</comment>
<organism evidence="2 3">
    <name type="scientific">Perkinsus olseni</name>
    <name type="common">Perkinsus atlanticus</name>
    <dbReference type="NCBI Taxonomy" id="32597"/>
    <lineage>
        <taxon>Eukaryota</taxon>
        <taxon>Sar</taxon>
        <taxon>Alveolata</taxon>
        <taxon>Perkinsozoa</taxon>
        <taxon>Perkinsea</taxon>
        <taxon>Perkinsida</taxon>
        <taxon>Perkinsidae</taxon>
        <taxon>Perkinsus</taxon>
    </lineage>
</organism>
<gene>
    <name evidence="2" type="ORF">FOZ63_033404</name>
</gene>
<feature type="signal peptide" evidence="1">
    <location>
        <begin position="1"/>
        <end position="25"/>
    </location>
</feature>
<dbReference type="EMBL" id="JABANO010001436">
    <property type="protein sequence ID" value="KAF4758441.1"/>
    <property type="molecule type" value="Genomic_DNA"/>
</dbReference>
<evidence type="ECO:0000256" key="1">
    <source>
        <dbReference type="SAM" id="SignalP"/>
    </source>
</evidence>
<evidence type="ECO:0000313" key="3">
    <source>
        <dbReference type="Proteomes" id="UP000553632"/>
    </source>
</evidence>
<sequence length="360" mass="39882">MIVSGRAFFSAILMLKYLSRLVVEGRSSKKQDSPDIEPGHYEGLVTATDRIGYLEGIKMTIEHRGSPSRTPYGAMTFSGRTPEQPGIVTDMSLGAWIRWESWAKVGHYVADVGGGVKSCEKCYRTLAIGFGVQKMLKNVYDAFSIGAPLERLRHGEMLTMCTVSGEWYIFLWKSKMGSRKLLQYPVLMERRVESGARDQQTSVKVEPLSPGLPTVVTEPRAPLPMIVDNKRPPARQVGHRGSILARSSTVEERRKAPLTNNARIPSSRVYVNSILIKGLELVNLRVSSGRSSSDVYGELSLAAPSTRKPPHIFEFEYFSWGGPPAYDVLALPEMLLVPKGQPDDGCFVFAELTNATDRAQ</sequence>
<evidence type="ECO:0000313" key="2">
    <source>
        <dbReference type="EMBL" id="KAF4758441.1"/>
    </source>
</evidence>